<keyword evidence="2" id="KW-1185">Reference proteome</keyword>
<gene>
    <name evidence="1" type="ORF">GCM10009663_62540</name>
</gene>
<comment type="caution">
    <text evidence="1">The sequence shown here is derived from an EMBL/GenBank/DDBJ whole genome shotgun (WGS) entry which is preliminary data.</text>
</comment>
<evidence type="ECO:0000313" key="2">
    <source>
        <dbReference type="Proteomes" id="UP001499987"/>
    </source>
</evidence>
<dbReference type="EMBL" id="BAAALD010000087">
    <property type="protein sequence ID" value="GAA1113120.1"/>
    <property type="molecule type" value="Genomic_DNA"/>
</dbReference>
<protein>
    <recommendedName>
        <fullName evidence="3">SMI1/KNR4 family protein</fullName>
    </recommendedName>
</protein>
<evidence type="ECO:0000313" key="1">
    <source>
        <dbReference type="EMBL" id="GAA1113120.1"/>
    </source>
</evidence>
<proteinExistence type="predicted"/>
<evidence type="ECO:0008006" key="3">
    <source>
        <dbReference type="Google" id="ProtNLM"/>
    </source>
</evidence>
<sequence length="252" mass="26846">MLIDGYDDAPLVAGEELLSHPGFWAAYLLWMCESDDEDAEPGAEWFGADEADVDAVYETLLDAERWPAFRVPFGGGHTAVVVSRNLPDDGGTEYFVTHPDWRRHGHLATVDGHQAGPGLSWPELTHIADTADRTAPGVHDRHARLLLLLPALGDDNAPGDAAEVIAEALVRIGAPAEEAPRVAALLLDHPLWDAAHWSPPGRSPLSGGGAQPCDGILQCDGPYSPRSGVQLAQGITVEQSERLALALGTRPA</sequence>
<accession>A0ABN1U3N2</accession>
<name>A0ABN1U3N2_9ACTN</name>
<organism evidence="1 2">
    <name type="scientific">Kitasatospora arboriphila</name>
    <dbReference type="NCBI Taxonomy" id="258052"/>
    <lineage>
        <taxon>Bacteria</taxon>
        <taxon>Bacillati</taxon>
        <taxon>Actinomycetota</taxon>
        <taxon>Actinomycetes</taxon>
        <taxon>Kitasatosporales</taxon>
        <taxon>Streptomycetaceae</taxon>
        <taxon>Kitasatospora</taxon>
    </lineage>
</organism>
<dbReference type="Proteomes" id="UP001499987">
    <property type="component" value="Unassembled WGS sequence"/>
</dbReference>
<dbReference type="RefSeq" id="WP_344627062.1">
    <property type="nucleotide sequence ID" value="NZ_BAAALD010000087.1"/>
</dbReference>
<reference evidence="1 2" key="1">
    <citation type="journal article" date="2019" name="Int. J. Syst. Evol. Microbiol.">
        <title>The Global Catalogue of Microorganisms (GCM) 10K type strain sequencing project: providing services to taxonomists for standard genome sequencing and annotation.</title>
        <authorList>
            <consortium name="The Broad Institute Genomics Platform"/>
            <consortium name="The Broad Institute Genome Sequencing Center for Infectious Disease"/>
            <person name="Wu L."/>
            <person name="Ma J."/>
        </authorList>
    </citation>
    <scope>NUCLEOTIDE SEQUENCE [LARGE SCALE GENOMIC DNA]</scope>
    <source>
        <strain evidence="1 2">JCM 13002</strain>
    </source>
</reference>